<evidence type="ECO:0000259" key="5">
    <source>
        <dbReference type="PROSITE" id="PS50893"/>
    </source>
</evidence>
<evidence type="ECO:0000313" key="7">
    <source>
        <dbReference type="Proteomes" id="UP000002247"/>
    </source>
</evidence>
<accession>D6Z804</accession>
<dbReference type="EMBL" id="CP001958">
    <property type="protein sequence ID" value="ADG98084.1"/>
    <property type="molecule type" value="Genomic_DNA"/>
</dbReference>
<dbReference type="InterPro" id="IPR017871">
    <property type="entry name" value="ABC_transporter-like_CS"/>
</dbReference>
<dbReference type="PIRSF" id="PIRSF039085">
    <property type="entry name" value="ABC_ATPase_HisP"/>
    <property type="match status" value="1"/>
</dbReference>
<dbReference type="Pfam" id="PF00005">
    <property type="entry name" value="ABC_tran"/>
    <property type="match status" value="1"/>
</dbReference>
<reference evidence="6 7" key="1">
    <citation type="journal article" date="2010" name="Stand. Genomic Sci.">
        <title>Complete genome sequence of Segniliparus rotundus type strain (CDC 1076).</title>
        <authorList>
            <person name="Sikorski J."/>
            <person name="Lapidus A."/>
            <person name="Copeland A."/>
            <person name="Misra M."/>
            <person name="Glavina Del Rio T."/>
            <person name="Nolan M."/>
            <person name="Lucas S."/>
            <person name="Chen F."/>
            <person name="Tice H."/>
            <person name="Cheng J.F."/>
            <person name="Jando M."/>
            <person name="Schneider S."/>
            <person name="Bruce D."/>
            <person name="Goodwin L."/>
            <person name="Pitluck S."/>
            <person name="Liolios K."/>
            <person name="Mikhailova N."/>
            <person name="Pati A."/>
            <person name="Ivanova N."/>
            <person name="Mavromatis K."/>
            <person name="Chen A."/>
            <person name="Palaniappan K."/>
            <person name="Chertkov O."/>
            <person name="Land M."/>
            <person name="Hauser L."/>
            <person name="Chang Y.J."/>
            <person name="Jeffries C.D."/>
            <person name="Brettin T."/>
            <person name="Detter J.C."/>
            <person name="Han C."/>
            <person name="Rohde M."/>
            <person name="Goker M."/>
            <person name="Bristow J."/>
            <person name="Eisen J.A."/>
            <person name="Markowitz V."/>
            <person name="Hugenholtz P."/>
            <person name="Kyrpides N.C."/>
            <person name="Klenk H.P."/>
        </authorList>
    </citation>
    <scope>NUCLEOTIDE SEQUENCE [LARGE SCALE GENOMIC DNA]</scope>
    <source>
        <strain evidence="7">ATCC BAA-972 / CDC 1076 / CIP 108378 / DSM 44985 / JCM 13578</strain>
    </source>
</reference>
<dbReference type="eggNOG" id="COG1126">
    <property type="taxonomic scope" value="Bacteria"/>
</dbReference>
<gene>
    <name evidence="6" type="ordered locus">Srot_1623</name>
</gene>
<evidence type="ECO:0000313" key="6">
    <source>
        <dbReference type="EMBL" id="ADG98084.1"/>
    </source>
</evidence>
<comment type="similarity">
    <text evidence="1">Belongs to the ABC transporter superfamily.</text>
</comment>
<feature type="domain" description="ABC transporter" evidence="5">
    <location>
        <begin position="5"/>
        <end position="241"/>
    </location>
</feature>
<dbReference type="InterPro" id="IPR050086">
    <property type="entry name" value="MetN_ABC_transporter-like"/>
</dbReference>
<keyword evidence="3" id="KW-0547">Nucleotide-binding</keyword>
<keyword evidence="2" id="KW-0813">Transport</keyword>
<dbReference type="InterPro" id="IPR030679">
    <property type="entry name" value="ABC_ATPase_HisP-typ"/>
</dbReference>
<dbReference type="PROSITE" id="PS50893">
    <property type="entry name" value="ABC_TRANSPORTER_2"/>
    <property type="match status" value="1"/>
</dbReference>
<dbReference type="SUPFAM" id="SSF52540">
    <property type="entry name" value="P-loop containing nucleoside triphosphate hydrolases"/>
    <property type="match status" value="1"/>
</dbReference>
<dbReference type="AlphaFoldDB" id="D6Z804"/>
<organism evidence="6 7">
    <name type="scientific">Segniliparus rotundus (strain ATCC BAA-972 / CDC 1076 / CIP 108378 / DSM 44985 / JCM 13578)</name>
    <dbReference type="NCBI Taxonomy" id="640132"/>
    <lineage>
        <taxon>Bacteria</taxon>
        <taxon>Bacillati</taxon>
        <taxon>Actinomycetota</taxon>
        <taxon>Actinomycetes</taxon>
        <taxon>Mycobacteriales</taxon>
        <taxon>Segniliparaceae</taxon>
        <taxon>Segniliparus</taxon>
    </lineage>
</organism>
<dbReference type="Proteomes" id="UP000002247">
    <property type="component" value="Chromosome"/>
</dbReference>
<dbReference type="InterPro" id="IPR003593">
    <property type="entry name" value="AAA+_ATPase"/>
</dbReference>
<name>D6Z804_SEGRD</name>
<dbReference type="HOGENOM" id="CLU_000604_1_22_11"/>
<dbReference type="GO" id="GO:0005524">
    <property type="term" value="F:ATP binding"/>
    <property type="evidence" value="ECO:0007669"/>
    <property type="project" value="UniProtKB-KW"/>
</dbReference>
<dbReference type="Gene3D" id="3.40.50.300">
    <property type="entry name" value="P-loop containing nucleotide triphosphate hydrolases"/>
    <property type="match status" value="1"/>
</dbReference>
<evidence type="ECO:0000256" key="4">
    <source>
        <dbReference type="ARBA" id="ARBA00022840"/>
    </source>
</evidence>
<dbReference type="InterPro" id="IPR003439">
    <property type="entry name" value="ABC_transporter-like_ATP-bd"/>
</dbReference>
<dbReference type="PANTHER" id="PTHR43166">
    <property type="entry name" value="AMINO ACID IMPORT ATP-BINDING PROTEIN"/>
    <property type="match status" value="1"/>
</dbReference>
<dbReference type="SMART" id="SM00382">
    <property type="entry name" value="AAA"/>
    <property type="match status" value="1"/>
</dbReference>
<dbReference type="STRING" id="640132.Srot_1623"/>
<dbReference type="InterPro" id="IPR027417">
    <property type="entry name" value="P-loop_NTPase"/>
</dbReference>
<dbReference type="GO" id="GO:0015424">
    <property type="term" value="F:ABC-type amino acid transporter activity"/>
    <property type="evidence" value="ECO:0007669"/>
    <property type="project" value="InterPro"/>
</dbReference>
<evidence type="ECO:0000256" key="2">
    <source>
        <dbReference type="ARBA" id="ARBA00022448"/>
    </source>
</evidence>
<sequence length="247" mass="26656">MTPVLRASGVRKQYAKAGRPVLDGLDLDLAEGECVALIGGSGSGKSTLLRCLALLERVDDGTILFEGQDVCDPRADAAAVRARMGVVFQAYNLFPHCSVLDNLTLAPIRVQKKSKSNAREQALAMLARVGLADKARAKPGELSGGQQQRVAIARALVTNPRLLLLDEVTAALDPELTGEVLDLLRQIRADGTTMLLATHELGFAREAADQVCFLAEGKVLERGSPSELFDNPKSDRLRSFLNRSRRP</sequence>
<dbReference type="KEGG" id="srt:Srot_1623"/>
<keyword evidence="7" id="KW-1185">Reference proteome</keyword>
<proteinExistence type="inferred from homology"/>
<dbReference type="RefSeq" id="WP_013138537.1">
    <property type="nucleotide sequence ID" value="NC_014168.1"/>
</dbReference>
<protein>
    <submittedName>
        <fullName evidence="6">ABC transporter related protein</fullName>
    </submittedName>
</protein>
<dbReference type="GO" id="GO:0016887">
    <property type="term" value="F:ATP hydrolysis activity"/>
    <property type="evidence" value="ECO:0007669"/>
    <property type="project" value="InterPro"/>
</dbReference>
<dbReference type="PROSITE" id="PS00211">
    <property type="entry name" value="ABC_TRANSPORTER_1"/>
    <property type="match status" value="1"/>
</dbReference>
<dbReference type="OrthoDB" id="4398079at2"/>
<evidence type="ECO:0000256" key="1">
    <source>
        <dbReference type="ARBA" id="ARBA00005417"/>
    </source>
</evidence>
<keyword evidence="4" id="KW-0067">ATP-binding</keyword>
<dbReference type="PANTHER" id="PTHR43166:SF4">
    <property type="entry name" value="PHOSPHONATES IMPORT ATP-BINDING PROTEIN PHNC"/>
    <property type="match status" value="1"/>
</dbReference>
<evidence type="ECO:0000256" key="3">
    <source>
        <dbReference type="ARBA" id="ARBA00022741"/>
    </source>
</evidence>